<accession>A0A6G7GVI3</accession>
<evidence type="ECO:0000313" key="2">
    <source>
        <dbReference type="EMBL" id="QII13620.1"/>
    </source>
</evidence>
<protein>
    <submittedName>
        <fullName evidence="2">Uncharacterized protein</fullName>
    </submittedName>
</protein>
<dbReference type="RefSeq" id="WP_164995437.1">
    <property type="nucleotide sequence ID" value="NZ_CP049055.1"/>
</dbReference>
<evidence type="ECO:0000256" key="1">
    <source>
        <dbReference type="SAM" id="Phobius"/>
    </source>
</evidence>
<feature type="transmembrane region" description="Helical" evidence="1">
    <location>
        <begin position="150"/>
        <end position="176"/>
    </location>
</feature>
<keyword evidence="1" id="KW-0472">Membrane</keyword>
<gene>
    <name evidence="2" type="ORF">KsCSTR_42410</name>
</gene>
<dbReference type="Proteomes" id="UP000501926">
    <property type="component" value="Chromosome"/>
</dbReference>
<keyword evidence="1" id="KW-1133">Transmembrane helix</keyword>
<evidence type="ECO:0000313" key="3">
    <source>
        <dbReference type="Proteomes" id="UP000501926"/>
    </source>
</evidence>
<reference evidence="2 3" key="1">
    <citation type="submission" date="2020-02" db="EMBL/GenBank/DDBJ databases">
        <title>Newly sequenced genome of strain CSTR1 showed variability in Candidatus Kuenenia stuttgartiensis genomes.</title>
        <authorList>
            <person name="Ding C."/>
            <person name="Adrian L."/>
        </authorList>
    </citation>
    <scope>NUCLEOTIDE SEQUENCE [LARGE SCALE GENOMIC DNA]</scope>
    <source>
        <strain evidence="2 3">CSTR1</strain>
    </source>
</reference>
<proteinExistence type="predicted"/>
<sequence>MHTNKKWLIKIFLACLVFPLVYYYFTNEKANVRFTISQGIPANFITSTSEPSSYFVQEINVQNYGSKKAENIILKVENKIIEHFIIKNSEHDIVKLKEENTNIEIQYVELVPDGKFRLILKTITPISSSSIKVFDSTGLCKQIERLTIEFFINSIFFVLLATFILTMITIGLTYYLDAWKSNLTFKSLDELFHSRKPFWVNKLDWNKELKKAFNHKIEDDWPLLFDINKTISYRILDYNIKNIKIEKSLLDNIFEIATKRLESLLLTPKTYYDKDKIKMLLSLRMPKNIDADTWEKIKQKLQEQYLLLLKEYFLIYSSIVKIEEYENEILNVANYQFSDALQDEYKNFIKENYIRVLLNINILSKDNIFESLQKTNYKNILNQEEHIKVEDIAYKIQINALEYKLTFNSNSIDKLEKNVYQWIRESDFDRLNKKIYNIKLEQLKSIISEEELNIYIQNGELNWLEITDKKKLIDDISTKKNYLKGKVLFDSLNKILSGQVLLNDKPSELDDFDWGSIMSLQNKLISIRNN</sequence>
<organism evidence="2 3">
    <name type="scientific">Kuenenia stuttgartiensis</name>
    <dbReference type="NCBI Taxonomy" id="174633"/>
    <lineage>
        <taxon>Bacteria</taxon>
        <taxon>Pseudomonadati</taxon>
        <taxon>Planctomycetota</taxon>
        <taxon>Candidatus Brocadiia</taxon>
        <taxon>Candidatus Brocadiales</taxon>
        <taxon>Candidatus Brocadiaceae</taxon>
        <taxon>Candidatus Kuenenia</taxon>
    </lineage>
</organism>
<keyword evidence="1" id="KW-0812">Transmembrane</keyword>
<dbReference type="EMBL" id="CP049055">
    <property type="protein sequence ID" value="QII13620.1"/>
    <property type="molecule type" value="Genomic_DNA"/>
</dbReference>
<dbReference type="AlphaFoldDB" id="A0A6G7GVI3"/>
<feature type="transmembrane region" description="Helical" evidence="1">
    <location>
        <begin position="7"/>
        <end position="25"/>
    </location>
</feature>
<name>A0A6G7GVI3_KUEST</name>